<dbReference type="EMBL" id="DTGT01000279">
    <property type="protein sequence ID" value="HGH61411.1"/>
    <property type="molecule type" value="Genomic_DNA"/>
</dbReference>
<dbReference type="SUPFAM" id="SSF53383">
    <property type="entry name" value="PLP-dependent transferases"/>
    <property type="match status" value="1"/>
</dbReference>
<evidence type="ECO:0000256" key="1">
    <source>
        <dbReference type="ARBA" id="ARBA00037999"/>
    </source>
</evidence>
<feature type="modified residue" description="N6-(pyridoxal phosphate)lysine" evidence="3">
    <location>
        <position position="186"/>
    </location>
</feature>
<name>A0A7C4EUB1_9BACT</name>
<dbReference type="Gene3D" id="3.90.1150.10">
    <property type="entry name" value="Aspartate Aminotransferase, domain 1"/>
    <property type="match status" value="1"/>
</dbReference>
<gene>
    <name evidence="5" type="ORF">ENV54_08955</name>
</gene>
<organism evidence="5">
    <name type="scientific">Desulfomonile tiedjei</name>
    <dbReference type="NCBI Taxonomy" id="2358"/>
    <lineage>
        <taxon>Bacteria</taxon>
        <taxon>Pseudomonadati</taxon>
        <taxon>Thermodesulfobacteriota</taxon>
        <taxon>Desulfomonilia</taxon>
        <taxon>Desulfomonilales</taxon>
        <taxon>Desulfomonilaceae</taxon>
        <taxon>Desulfomonile</taxon>
    </lineage>
</organism>
<dbReference type="Pfam" id="PF01041">
    <property type="entry name" value="DegT_DnrJ_EryC1"/>
    <property type="match status" value="1"/>
</dbReference>
<dbReference type="PANTHER" id="PTHR30244">
    <property type="entry name" value="TRANSAMINASE"/>
    <property type="match status" value="1"/>
</dbReference>
<comment type="similarity">
    <text evidence="1 4">Belongs to the DegT/DnrJ/EryC1 family.</text>
</comment>
<protein>
    <submittedName>
        <fullName evidence="5">DegT/DnrJ/EryC1/StrS family aminotransferase</fullName>
    </submittedName>
</protein>
<keyword evidence="5" id="KW-0032">Aminotransferase</keyword>
<dbReference type="GO" id="GO:0030170">
    <property type="term" value="F:pyridoxal phosphate binding"/>
    <property type="evidence" value="ECO:0007669"/>
    <property type="project" value="TreeGrafter"/>
</dbReference>
<dbReference type="InterPro" id="IPR015421">
    <property type="entry name" value="PyrdxlP-dep_Trfase_major"/>
</dbReference>
<comment type="caution">
    <text evidence="5">The sequence shown here is derived from an EMBL/GenBank/DDBJ whole genome shotgun (WGS) entry which is preliminary data.</text>
</comment>
<proteinExistence type="inferred from homology"/>
<dbReference type="CDD" id="cd00616">
    <property type="entry name" value="AHBA_syn"/>
    <property type="match status" value="1"/>
</dbReference>
<sequence length="402" mass="44207">MPGHEWIDEHETNQVLEVMKTGILFRYEFKNERKGVYKVKEFEDAFAAFNGAKYAHAVTSGTAALKVALAALGIGPGDEVITQGFTFIATFEAIIEAGAAPVPAEIDLTLNMDPSDFEKKITSRTKAVIPVHMLGAPARIEEIVAIAKTRGLKVIEDTAQALGAEVNGRKVGTIGDMGTFSFDFYKTITTGEGGMILTNDKKLYDRASEYADHGHDHNPAVGRAMEGRNFLGFNYRMHELTGAIGLAQISKLNKILERQRQNAGVIVNALQNLSQVQMRSLPAHSTDSCTHVCFFLPDAQTALEYHKKFTEKGFAAIYFRNNLWHYLGNWEHLLAKKTAWPGPFPFAGPPYGGAMEYHADMLPQTKKVLEKTVVIPVALNMSAEHLGRLTDAIVEVGRLVGV</sequence>
<evidence type="ECO:0000256" key="3">
    <source>
        <dbReference type="PIRSR" id="PIRSR000390-2"/>
    </source>
</evidence>
<dbReference type="InterPro" id="IPR000653">
    <property type="entry name" value="DegT/StrS_aminotransferase"/>
</dbReference>
<reference evidence="5" key="1">
    <citation type="journal article" date="2020" name="mSystems">
        <title>Genome- and Community-Level Interaction Insights into Carbon Utilization and Element Cycling Functions of Hydrothermarchaeota in Hydrothermal Sediment.</title>
        <authorList>
            <person name="Zhou Z."/>
            <person name="Liu Y."/>
            <person name="Xu W."/>
            <person name="Pan J."/>
            <person name="Luo Z.H."/>
            <person name="Li M."/>
        </authorList>
    </citation>
    <scope>NUCLEOTIDE SEQUENCE [LARGE SCALE GENOMIC DNA]</scope>
    <source>
        <strain evidence="5">SpSt-769</strain>
    </source>
</reference>
<keyword evidence="3 4" id="KW-0663">Pyridoxal phosphate</keyword>
<evidence type="ECO:0000256" key="2">
    <source>
        <dbReference type="PIRSR" id="PIRSR000390-1"/>
    </source>
</evidence>
<accession>A0A7C4EUB1</accession>
<dbReference type="GO" id="GO:0000271">
    <property type="term" value="P:polysaccharide biosynthetic process"/>
    <property type="evidence" value="ECO:0007669"/>
    <property type="project" value="TreeGrafter"/>
</dbReference>
<dbReference type="Gene3D" id="3.40.640.10">
    <property type="entry name" value="Type I PLP-dependent aspartate aminotransferase-like (Major domain)"/>
    <property type="match status" value="1"/>
</dbReference>
<dbReference type="InterPro" id="IPR015424">
    <property type="entry name" value="PyrdxlP-dep_Trfase"/>
</dbReference>
<dbReference type="AlphaFoldDB" id="A0A7C4EUB1"/>
<feature type="active site" description="Proton acceptor" evidence="2">
    <location>
        <position position="186"/>
    </location>
</feature>
<keyword evidence="5" id="KW-0808">Transferase</keyword>
<dbReference type="GO" id="GO:0008483">
    <property type="term" value="F:transaminase activity"/>
    <property type="evidence" value="ECO:0007669"/>
    <property type="project" value="UniProtKB-KW"/>
</dbReference>
<dbReference type="PIRSF" id="PIRSF000390">
    <property type="entry name" value="PLP_StrS"/>
    <property type="match status" value="1"/>
</dbReference>
<dbReference type="PANTHER" id="PTHR30244:SF34">
    <property type="entry name" value="DTDP-4-AMINO-4,6-DIDEOXYGALACTOSE TRANSAMINASE"/>
    <property type="match status" value="1"/>
</dbReference>
<dbReference type="InterPro" id="IPR015422">
    <property type="entry name" value="PyrdxlP-dep_Trfase_small"/>
</dbReference>
<evidence type="ECO:0000256" key="4">
    <source>
        <dbReference type="RuleBase" id="RU004508"/>
    </source>
</evidence>
<evidence type="ECO:0000313" key="5">
    <source>
        <dbReference type="EMBL" id="HGH61411.1"/>
    </source>
</evidence>